<feature type="signal peptide" evidence="2">
    <location>
        <begin position="1"/>
        <end position="16"/>
    </location>
</feature>
<dbReference type="InParanoid" id="F0Y166"/>
<evidence type="ECO:0000313" key="3">
    <source>
        <dbReference type="EMBL" id="EGB10773.1"/>
    </source>
</evidence>
<keyword evidence="2" id="KW-0732">Signal</keyword>
<dbReference type="KEGG" id="aaf:AURANDRAFT_71058"/>
<reference evidence="3 4" key="1">
    <citation type="journal article" date="2011" name="Proc. Natl. Acad. Sci. U.S.A.">
        <title>Niche of harmful alga Aureococcus anophagefferens revealed through ecogenomics.</title>
        <authorList>
            <person name="Gobler C.J."/>
            <person name="Berry D.L."/>
            <person name="Dyhrman S.T."/>
            <person name="Wilhelm S.W."/>
            <person name="Salamov A."/>
            <person name="Lobanov A.V."/>
            <person name="Zhang Y."/>
            <person name="Collier J.L."/>
            <person name="Wurch L.L."/>
            <person name="Kustka A.B."/>
            <person name="Dill B.D."/>
            <person name="Shah M."/>
            <person name="VerBerkmoes N.C."/>
            <person name="Kuo A."/>
            <person name="Terry A."/>
            <person name="Pangilinan J."/>
            <person name="Lindquist E.A."/>
            <person name="Lucas S."/>
            <person name="Paulsen I.T."/>
            <person name="Hattenrath-Lehmann T.K."/>
            <person name="Talmage S.C."/>
            <person name="Walker E.A."/>
            <person name="Koch F."/>
            <person name="Burson A.M."/>
            <person name="Marcoval M.A."/>
            <person name="Tang Y.Z."/>
            <person name="Lecleir G.R."/>
            <person name="Coyne K.J."/>
            <person name="Berg G.M."/>
            <person name="Bertrand E.M."/>
            <person name="Saito M.A."/>
            <person name="Gladyshev V.N."/>
            <person name="Grigoriev I.V."/>
        </authorList>
    </citation>
    <scope>NUCLEOTIDE SEQUENCE [LARGE SCALE GENOMIC DNA]</scope>
    <source>
        <strain evidence="4">CCMP 1984</strain>
    </source>
</reference>
<gene>
    <name evidence="3" type="ORF">AURANDRAFT_71058</name>
</gene>
<sequence>MHRLLLLALTACATQTCDETKPMLWLHIHNAGGTSIRTLAETYGERPLEPATKNWNLWLHAKETWRTISCREKVDLFKRQAAATWTMIERPFDAADAACAELAYGTTLRSPVSTMLSTIVTNNVDVDALFDALERRGSPLNASIPHDYLIEEGALLGHFDNYFVRSLNGRDVSQAVGLGMLTEAHLDTALERLRRFDVVLVLEDGAALDDAPLRSFRGWPAAEGDAARHNAHSAASKARALAGGLEGDAGVALRERRLGVLRANAKLDERLLVAARDMARSVRPPCARATGRRALDAGDDPDLWRARATNVTATGPTADCETWFDGCNTCAARDGRVTGCTRKLCATPDPPKCLKKAPATGGVKLLNVGHGTSGTRSLYEALCAAGYVALHFNQVCNVNETLPAPRAARLLDAHARATALFAEASWTRDHLDGVRTRQFANWFALEKQKLRAQGQYVSTWPAAKVAALKARYEPREHGAFSRVRALCRGAGGPHCGIESWLAELRAAVAAVIDGGAEALLDAPYDRMAAFVAARAPDVVVAHTVRPAQPWLASRVAKHGGVDALCRSAYVDEGGDPFDASACAENALAAGVADLGAALGDDISAQDEAAGVRAYEASVARRRTDALRAVGRDRYLEMSWWDAGGHFDRVVKALRPARTLRRPLAAALDADGRVAWHFAAASFAHVVVTRFDDGEATLPALLEARLLAFEAVTYPSLAQQTTTEFAWVVHARAWPKPLARRLRALFARSHFFLVDDLPDGADACGALARVGVPCGREVDFALTTTLEPGEGLHADFLRAAQAAVEKDAPATVCAAGALEWRPVHWDATRQYTKATLKAADAIPGRVFAVDEPCARPGATAVRSRREETLGPAVALAGVRPLRETLVGEALLGAAPRRDGAEVSVAALRRDGWLKTPFRARHRAAWAYVVDNAKTRDALAAQRACAASGDCGARKAGRGRGRRRKGPGK</sequence>
<organism evidence="4">
    <name type="scientific">Aureococcus anophagefferens</name>
    <name type="common">Harmful bloom alga</name>
    <dbReference type="NCBI Taxonomy" id="44056"/>
    <lineage>
        <taxon>Eukaryota</taxon>
        <taxon>Sar</taxon>
        <taxon>Stramenopiles</taxon>
        <taxon>Ochrophyta</taxon>
        <taxon>Pelagophyceae</taxon>
        <taxon>Pelagomonadales</taxon>
        <taxon>Pelagomonadaceae</taxon>
        <taxon>Aureococcus</taxon>
    </lineage>
</organism>
<accession>F0Y166</accession>
<dbReference type="Pfam" id="PF11316">
    <property type="entry name" value="Rhamno_transf"/>
    <property type="match status" value="1"/>
</dbReference>
<feature type="chain" id="PRO_5003260617" evidence="2">
    <location>
        <begin position="17"/>
        <end position="967"/>
    </location>
</feature>
<name>F0Y166_AURAN</name>
<evidence type="ECO:0000256" key="1">
    <source>
        <dbReference type="SAM" id="MobiDB-lite"/>
    </source>
</evidence>
<dbReference type="InterPro" id="IPR027417">
    <property type="entry name" value="P-loop_NTPase"/>
</dbReference>
<dbReference type="GeneID" id="20228049"/>
<feature type="region of interest" description="Disordered" evidence="1">
    <location>
        <begin position="947"/>
        <end position="967"/>
    </location>
</feature>
<dbReference type="Gene3D" id="3.40.50.300">
    <property type="entry name" value="P-loop containing nucleotide triphosphate hydrolases"/>
    <property type="match status" value="2"/>
</dbReference>
<dbReference type="InterPro" id="IPR021466">
    <property type="entry name" value="Put_rhamnosyl_transferase"/>
</dbReference>
<feature type="compositionally biased region" description="Basic residues" evidence="1">
    <location>
        <begin position="953"/>
        <end position="967"/>
    </location>
</feature>
<evidence type="ECO:0000256" key="2">
    <source>
        <dbReference type="SAM" id="SignalP"/>
    </source>
</evidence>
<dbReference type="Proteomes" id="UP000002729">
    <property type="component" value="Unassembled WGS sequence"/>
</dbReference>
<dbReference type="RefSeq" id="XP_009034361.1">
    <property type="nucleotide sequence ID" value="XM_009036113.1"/>
</dbReference>
<dbReference type="AlphaFoldDB" id="F0Y166"/>
<proteinExistence type="predicted"/>
<dbReference type="EMBL" id="GL833123">
    <property type="protein sequence ID" value="EGB10773.1"/>
    <property type="molecule type" value="Genomic_DNA"/>
</dbReference>
<protein>
    <submittedName>
        <fullName evidence="3">Uncharacterized protein</fullName>
    </submittedName>
</protein>
<keyword evidence="4" id="KW-1185">Reference proteome</keyword>
<evidence type="ECO:0000313" key="4">
    <source>
        <dbReference type="Proteomes" id="UP000002729"/>
    </source>
</evidence>